<dbReference type="Proteomes" id="UP001150925">
    <property type="component" value="Unassembled WGS sequence"/>
</dbReference>
<name>A0A9W8AU91_9FUNG</name>
<sequence length="402" mass="45203">MSKLDSPQLDSRNYFSSHEILQRSLSNKSGKSFLDIKPQQLFTGDSPWEAWKYLKDHNLRSGLPTLEQLLGGKLKSPLSLQDFVTFLKPYSEGRRLLEFWEAVTRHQQFFQGDEVATLPASRNSNGSQFMNHSAYFNNSRTMLLETPTSPTGPQNDFLARPLSFTRGPASAVYSGIEFYFGGGDVSPAGQQTSMCLERNKQFPLSPQDPMGSIATLPTSPCGLPKKDLQSHWLDPATVEQSALEIIRTYLEPESASINHRPLALQNQREQYETYPELASRGLLFPTRLREEVFLKVEKHGLGDPQLFANTLVYSYTVLNHRYYKAFLTSITTQNISKPHGVIRLILGALFLTIGMTVALYCILGGLKSRKTRLLCLLPIFLGWWNIIIGLTYCAPELALCGI</sequence>
<evidence type="ECO:0008006" key="4">
    <source>
        <dbReference type="Google" id="ProtNLM"/>
    </source>
</evidence>
<dbReference type="Gene3D" id="1.10.167.10">
    <property type="entry name" value="Regulator of G-protein Signalling 4, domain 2"/>
    <property type="match status" value="1"/>
</dbReference>
<dbReference type="OrthoDB" id="5584247at2759"/>
<proteinExistence type="predicted"/>
<protein>
    <recommendedName>
        <fullName evidence="4">RGS domain-containing protein</fullName>
    </recommendedName>
</protein>
<keyword evidence="1" id="KW-1133">Transmembrane helix</keyword>
<keyword evidence="1" id="KW-0472">Membrane</keyword>
<reference evidence="2" key="1">
    <citation type="submission" date="2022-07" db="EMBL/GenBank/DDBJ databases">
        <title>Phylogenomic reconstructions and comparative analyses of Kickxellomycotina fungi.</title>
        <authorList>
            <person name="Reynolds N.K."/>
            <person name="Stajich J.E."/>
            <person name="Barry K."/>
            <person name="Grigoriev I.V."/>
            <person name="Crous P."/>
            <person name="Smith M.E."/>
        </authorList>
    </citation>
    <scope>NUCLEOTIDE SEQUENCE</scope>
    <source>
        <strain evidence="2">RSA 1196</strain>
    </source>
</reference>
<keyword evidence="1" id="KW-0812">Transmembrane</keyword>
<evidence type="ECO:0000256" key="1">
    <source>
        <dbReference type="SAM" id="Phobius"/>
    </source>
</evidence>
<evidence type="ECO:0000313" key="3">
    <source>
        <dbReference type="Proteomes" id="UP001150925"/>
    </source>
</evidence>
<feature type="transmembrane region" description="Helical" evidence="1">
    <location>
        <begin position="373"/>
        <end position="392"/>
    </location>
</feature>
<organism evidence="2 3">
    <name type="scientific">Dispira parvispora</name>
    <dbReference type="NCBI Taxonomy" id="1520584"/>
    <lineage>
        <taxon>Eukaryota</taxon>
        <taxon>Fungi</taxon>
        <taxon>Fungi incertae sedis</taxon>
        <taxon>Zoopagomycota</taxon>
        <taxon>Kickxellomycotina</taxon>
        <taxon>Dimargaritomycetes</taxon>
        <taxon>Dimargaritales</taxon>
        <taxon>Dimargaritaceae</taxon>
        <taxon>Dispira</taxon>
    </lineage>
</organism>
<keyword evidence="3" id="KW-1185">Reference proteome</keyword>
<dbReference type="InterPro" id="IPR036305">
    <property type="entry name" value="RGS_sf"/>
</dbReference>
<dbReference type="EMBL" id="JANBPY010001068">
    <property type="protein sequence ID" value="KAJ1961786.1"/>
    <property type="molecule type" value="Genomic_DNA"/>
</dbReference>
<evidence type="ECO:0000313" key="2">
    <source>
        <dbReference type="EMBL" id="KAJ1961786.1"/>
    </source>
</evidence>
<gene>
    <name evidence="2" type="ORF">IWQ62_003747</name>
</gene>
<dbReference type="SUPFAM" id="SSF48097">
    <property type="entry name" value="Regulator of G-protein signaling, RGS"/>
    <property type="match status" value="1"/>
</dbReference>
<dbReference type="InterPro" id="IPR044926">
    <property type="entry name" value="RGS_subdomain_2"/>
</dbReference>
<comment type="caution">
    <text evidence="2">The sequence shown here is derived from an EMBL/GenBank/DDBJ whole genome shotgun (WGS) entry which is preliminary data.</text>
</comment>
<feature type="transmembrane region" description="Helical" evidence="1">
    <location>
        <begin position="344"/>
        <end position="366"/>
    </location>
</feature>
<accession>A0A9W8AU91</accession>
<dbReference type="AlphaFoldDB" id="A0A9W8AU91"/>